<reference evidence="1" key="2">
    <citation type="journal article" date="2021" name="PeerJ">
        <title>Extensive microbial diversity within the chicken gut microbiome revealed by metagenomics and culture.</title>
        <authorList>
            <person name="Gilroy R."/>
            <person name="Ravi A."/>
            <person name="Getino M."/>
            <person name="Pursley I."/>
            <person name="Horton D.L."/>
            <person name="Alikhan N.F."/>
            <person name="Baker D."/>
            <person name="Gharbi K."/>
            <person name="Hall N."/>
            <person name="Watson M."/>
            <person name="Adriaenssens E.M."/>
            <person name="Foster-Nyarko E."/>
            <person name="Jarju S."/>
            <person name="Secka A."/>
            <person name="Antonio M."/>
            <person name="Oren A."/>
            <person name="Chaudhuri R.R."/>
            <person name="La Ragione R."/>
            <person name="Hildebrand F."/>
            <person name="Pallen M.J."/>
        </authorList>
    </citation>
    <scope>NUCLEOTIDE SEQUENCE</scope>
    <source>
        <strain evidence="1">B3-2255</strain>
    </source>
</reference>
<gene>
    <name evidence="1" type="ORF">IAC87_04060</name>
</gene>
<organism evidence="1 2">
    <name type="scientific">Candidatus Merdivivens faecigallinarum</name>
    <dbReference type="NCBI Taxonomy" id="2840871"/>
    <lineage>
        <taxon>Bacteria</taxon>
        <taxon>Pseudomonadati</taxon>
        <taxon>Bacteroidota</taxon>
        <taxon>Bacteroidia</taxon>
        <taxon>Bacteroidales</taxon>
        <taxon>Muribaculaceae</taxon>
        <taxon>Muribaculaceae incertae sedis</taxon>
        <taxon>Candidatus Merdivivens</taxon>
    </lineage>
</organism>
<dbReference type="AlphaFoldDB" id="A0A9D9J139"/>
<name>A0A9D9J139_9BACT</name>
<protein>
    <submittedName>
        <fullName evidence="1">Uncharacterized protein</fullName>
    </submittedName>
</protein>
<dbReference type="Proteomes" id="UP000823772">
    <property type="component" value="Unassembled WGS sequence"/>
</dbReference>
<sequence>MEKKDCAAGANCCLECGEPLSGRCDKKFCGDYCRNAYNNRLHVSERRLMEGVNRKLAKNHKVLEKAAGPWSRLSELEKEGFAKSFFTGCRGYGICRTYECYDIRYRIAFGYLMKL</sequence>
<evidence type="ECO:0000313" key="2">
    <source>
        <dbReference type="Proteomes" id="UP000823772"/>
    </source>
</evidence>
<reference evidence="1" key="1">
    <citation type="submission" date="2020-10" db="EMBL/GenBank/DDBJ databases">
        <authorList>
            <person name="Gilroy R."/>
        </authorList>
    </citation>
    <scope>NUCLEOTIDE SEQUENCE</scope>
    <source>
        <strain evidence="1">B3-2255</strain>
    </source>
</reference>
<evidence type="ECO:0000313" key="1">
    <source>
        <dbReference type="EMBL" id="MBO8481705.1"/>
    </source>
</evidence>
<dbReference type="EMBL" id="JADILY010000083">
    <property type="protein sequence ID" value="MBO8481705.1"/>
    <property type="molecule type" value="Genomic_DNA"/>
</dbReference>
<comment type="caution">
    <text evidence="1">The sequence shown here is derived from an EMBL/GenBank/DDBJ whole genome shotgun (WGS) entry which is preliminary data.</text>
</comment>
<proteinExistence type="predicted"/>
<accession>A0A9D9J139</accession>